<dbReference type="RefSeq" id="WP_028386458.1">
    <property type="nucleotide sequence ID" value="NZ_CAAAHN010000003.1"/>
</dbReference>
<evidence type="ECO:0000256" key="12">
    <source>
        <dbReference type="ARBA" id="ARBA00023204"/>
    </source>
</evidence>
<evidence type="ECO:0000256" key="6">
    <source>
        <dbReference type="ARBA" id="ARBA00022485"/>
    </source>
</evidence>
<gene>
    <name evidence="15" type="primary">mutY</name>
    <name evidence="15" type="ORF">Lgee_1815</name>
</gene>
<comment type="catalytic activity">
    <reaction evidence="1 14">
        <text>Hydrolyzes free adenine bases from 7,8-dihydro-8-oxoguanine:adenine mismatched double-stranded DNA, leaving an apurinic site.</text>
        <dbReference type="EC" id="3.2.2.31"/>
    </reaction>
</comment>
<comment type="similarity">
    <text evidence="3 14">Belongs to the Nth/MutY family.</text>
</comment>
<evidence type="ECO:0000256" key="4">
    <source>
        <dbReference type="ARBA" id="ARBA00012045"/>
    </source>
</evidence>
<dbReference type="GO" id="GO:0034039">
    <property type="term" value="F:8-oxo-7,8-dihydroguanine DNA N-glycosylase activity"/>
    <property type="evidence" value="ECO:0007669"/>
    <property type="project" value="TreeGrafter"/>
</dbReference>
<dbReference type="GO" id="GO:0032357">
    <property type="term" value="F:oxidized purine DNA binding"/>
    <property type="evidence" value="ECO:0007669"/>
    <property type="project" value="TreeGrafter"/>
</dbReference>
<evidence type="ECO:0000256" key="13">
    <source>
        <dbReference type="ARBA" id="ARBA00023295"/>
    </source>
</evidence>
<dbReference type="Pfam" id="PF00730">
    <property type="entry name" value="HhH-GPD"/>
    <property type="match status" value="1"/>
</dbReference>
<dbReference type="NCBIfam" id="TIGR01084">
    <property type="entry name" value="mutY"/>
    <property type="match status" value="1"/>
</dbReference>
<dbReference type="GO" id="GO:0051539">
    <property type="term" value="F:4 iron, 4 sulfur cluster binding"/>
    <property type="evidence" value="ECO:0007669"/>
    <property type="project" value="UniProtKB-UniRule"/>
</dbReference>
<evidence type="ECO:0000256" key="7">
    <source>
        <dbReference type="ARBA" id="ARBA00022723"/>
    </source>
</evidence>
<dbReference type="PROSITE" id="PS01155">
    <property type="entry name" value="ENDONUCLEASE_III_2"/>
    <property type="match status" value="1"/>
</dbReference>
<evidence type="ECO:0000256" key="2">
    <source>
        <dbReference type="ARBA" id="ARBA00002933"/>
    </source>
</evidence>
<dbReference type="Proteomes" id="UP000054785">
    <property type="component" value="Unassembled WGS sequence"/>
</dbReference>
<evidence type="ECO:0000256" key="11">
    <source>
        <dbReference type="ARBA" id="ARBA00023014"/>
    </source>
</evidence>
<dbReference type="Pfam" id="PF14815">
    <property type="entry name" value="NUDIX_4"/>
    <property type="match status" value="1"/>
</dbReference>
<sequence length="359" mass="40596">MSTSHDTRVADALLAWYDIHGRKNLPWQHPRTPWRVWVSEIMLQQTQVRTVIPYFERFIERFPDVTALAGAEEDEVLALWSGLGYYSRARNLYRAAILVCEEFQGHIPRDVKVLATLPGIGASTAAAIASQAFGHQTAILDANVRRVLARVFEVSDASQTVETRALQTLADACMPATRCADYTQAIMDLGASCCTARNPDCRHCPLQSMCGALQNNTRHLYPQKRLKKKLPTVASKFLLITHPDAQEVYLEKRSSDGVWKGLWCFPSLDPHVSVVSFINESFKWPAITLLPFQTLRHTFSHYHLEMDVILVKTPCDVLPEHLKGRWFNLEQALNVGLPKPIQQLLHTFFHPGACPHSMM</sequence>
<dbReference type="GO" id="GO:0046872">
    <property type="term" value="F:metal ion binding"/>
    <property type="evidence" value="ECO:0007669"/>
    <property type="project" value="UniProtKB-UniRule"/>
</dbReference>
<evidence type="ECO:0000256" key="1">
    <source>
        <dbReference type="ARBA" id="ARBA00000843"/>
    </source>
</evidence>
<evidence type="ECO:0000256" key="10">
    <source>
        <dbReference type="ARBA" id="ARBA00023004"/>
    </source>
</evidence>
<keyword evidence="11" id="KW-0411">Iron-sulfur</keyword>
<dbReference type="InterPro" id="IPR004036">
    <property type="entry name" value="Endonuclease-III-like_CS2"/>
</dbReference>
<dbReference type="EMBL" id="LNYC01000070">
    <property type="protein sequence ID" value="KTC97494.1"/>
    <property type="molecule type" value="Genomic_DNA"/>
</dbReference>
<dbReference type="PANTHER" id="PTHR42944:SF1">
    <property type="entry name" value="ADENINE DNA GLYCOSYLASE"/>
    <property type="match status" value="1"/>
</dbReference>
<dbReference type="GO" id="GO:0006284">
    <property type="term" value="P:base-excision repair"/>
    <property type="evidence" value="ECO:0007669"/>
    <property type="project" value="UniProtKB-UniRule"/>
</dbReference>
<dbReference type="InterPro" id="IPR003265">
    <property type="entry name" value="HhH-GPD_domain"/>
</dbReference>
<proteinExistence type="inferred from homology"/>
<evidence type="ECO:0000256" key="14">
    <source>
        <dbReference type="RuleBase" id="RU365096"/>
    </source>
</evidence>
<dbReference type="EC" id="3.2.2.31" evidence="4 14"/>
<reference evidence="15 16" key="1">
    <citation type="submission" date="2015-11" db="EMBL/GenBank/DDBJ databases">
        <title>Genomic analysis of 38 Legionella species identifies large and diverse effector repertoires.</title>
        <authorList>
            <person name="Burstein D."/>
            <person name="Amaro F."/>
            <person name="Zusman T."/>
            <person name="Lifshitz Z."/>
            <person name="Cohen O."/>
            <person name="Gilbert J.A."/>
            <person name="Pupko T."/>
            <person name="Shuman H.A."/>
            <person name="Segal G."/>
        </authorList>
    </citation>
    <scope>NUCLEOTIDE SEQUENCE [LARGE SCALE GENOMIC DNA]</scope>
    <source>
        <strain evidence="15 16">ATCC 49504</strain>
    </source>
</reference>
<dbReference type="InterPro" id="IPR005760">
    <property type="entry name" value="A/G_AdeGlyc_MutY"/>
</dbReference>
<dbReference type="OrthoDB" id="9802365at2"/>
<dbReference type="InterPro" id="IPR029119">
    <property type="entry name" value="MutY_C"/>
</dbReference>
<dbReference type="InterPro" id="IPR015797">
    <property type="entry name" value="NUDIX_hydrolase-like_dom_sf"/>
</dbReference>
<name>A0A0W0TPK0_9GAMM</name>
<dbReference type="SMART" id="SM00478">
    <property type="entry name" value="ENDO3c"/>
    <property type="match status" value="1"/>
</dbReference>
<evidence type="ECO:0000256" key="3">
    <source>
        <dbReference type="ARBA" id="ARBA00008343"/>
    </source>
</evidence>
<comment type="function">
    <text evidence="2">Adenine glycosylase active on G-A mispairs. MutY also corrects error-prone DNA synthesis past GO lesions which are due to the oxidatively damaged form of guanine: 7,8-dihydro-8-oxoguanine (8-oxo-dGTP).</text>
</comment>
<comment type="caution">
    <text evidence="15">The sequence shown here is derived from an EMBL/GenBank/DDBJ whole genome shotgun (WGS) entry which is preliminary data.</text>
</comment>
<evidence type="ECO:0000256" key="8">
    <source>
        <dbReference type="ARBA" id="ARBA00022763"/>
    </source>
</evidence>
<dbReference type="CDD" id="cd03431">
    <property type="entry name" value="NUDIX_DNA_Glycosylase_C-MutY"/>
    <property type="match status" value="1"/>
</dbReference>
<dbReference type="GO" id="GO:0035485">
    <property type="term" value="F:adenine/guanine mispair binding"/>
    <property type="evidence" value="ECO:0007669"/>
    <property type="project" value="TreeGrafter"/>
</dbReference>
<dbReference type="Gene3D" id="1.10.1670.10">
    <property type="entry name" value="Helix-hairpin-Helix base-excision DNA repair enzymes (C-terminal)"/>
    <property type="match status" value="1"/>
</dbReference>
<dbReference type="AlphaFoldDB" id="A0A0W0TPK0"/>
<protein>
    <recommendedName>
        <fullName evidence="5 14">Adenine DNA glycosylase</fullName>
        <ecNumber evidence="4 14">3.2.2.31</ecNumber>
    </recommendedName>
</protein>
<keyword evidence="8 14" id="KW-0227">DNA damage</keyword>
<dbReference type="Gene3D" id="3.90.79.10">
    <property type="entry name" value="Nucleoside Triphosphate Pyrophosphohydrolase"/>
    <property type="match status" value="1"/>
</dbReference>
<keyword evidence="12" id="KW-0234">DNA repair</keyword>
<evidence type="ECO:0000256" key="5">
    <source>
        <dbReference type="ARBA" id="ARBA00022023"/>
    </source>
</evidence>
<dbReference type="InterPro" id="IPR044298">
    <property type="entry name" value="MIG/MutY"/>
</dbReference>
<keyword evidence="16" id="KW-1185">Reference proteome</keyword>
<dbReference type="GO" id="GO:0006298">
    <property type="term" value="P:mismatch repair"/>
    <property type="evidence" value="ECO:0007669"/>
    <property type="project" value="TreeGrafter"/>
</dbReference>
<dbReference type="STRING" id="45065.Lgee_1815"/>
<keyword evidence="10 14" id="KW-0408">Iron</keyword>
<dbReference type="PATRIC" id="fig|45065.4.peg.1970"/>
<accession>A0A0W0TPK0</accession>
<dbReference type="SUPFAM" id="SSF48150">
    <property type="entry name" value="DNA-glycosylase"/>
    <property type="match status" value="1"/>
</dbReference>
<evidence type="ECO:0000256" key="9">
    <source>
        <dbReference type="ARBA" id="ARBA00022801"/>
    </source>
</evidence>
<evidence type="ECO:0000313" key="16">
    <source>
        <dbReference type="Proteomes" id="UP000054785"/>
    </source>
</evidence>
<dbReference type="PANTHER" id="PTHR42944">
    <property type="entry name" value="ADENINE DNA GLYCOSYLASE"/>
    <property type="match status" value="1"/>
</dbReference>
<keyword evidence="7" id="KW-0479">Metal-binding</keyword>
<dbReference type="Gene3D" id="1.10.340.30">
    <property type="entry name" value="Hypothetical protein, domain 2"/>
    <property type="match status" value="1"/>
</dbReference>
<dbReference type="FunFam" id="1.10.340.30:FF:000002">
    <property type="entry name" value="Adenine DNA glycosylase"/>
    <property type="match status" value="1"/>
</dbReference>
<dbReference type="InterPro" id="IPR023170">
    <property type="entry name" value="HhH_base_excis_C"/>
</dbReference>
<dbReference type="GO" id="GO:0000701">
    <property type="term" value="F:purine-specific mismatch base pair DNA N-glycosylase activity"/>
    <property type="evidence" value="ECO:0007669"/>
    <property type="project" value="UniProtKB-EC"/>
</dbReference>
<keyword evidence="9" id="KW-0378">Hydrolase</keyword>
<dbReference type="SUPFAM" id="SSF55811">
    <property type="entry name" value="Nudix"/>
    <property type="match status" value="1"/>
</dbReference>
<dbReference type="CDD" id="cd00056">
    <property type="entry name" value="ENDO3c"/>
    <property type="match status" value="1"/>
</dbReference>
<keyword evidence="13 14" id="KW-0326">Glycosidase</keyword>
<comment type="cofactor">
    <cofactor evidence="14">
        <name>[4Fe-4S] cluster</name>
        <dbReference type="ChEBI" id="CHEBI:49883"/>
    </cofactor>
    <text evidence="14">Binds 1 [4Fe-4S] cluster.</text>
</comment>
<organism evidence="15 16">
    <name type="scientific">Legionella geestiana</name>
    <dbReference type="NCBI Taxonomy" id="45065"/>
    <lineage>
        <taxon>Bacteria</taxon>
        <taxon>Pseudomonadati</taxon>
        <taxon>Pseudomonadota</taxon>
        <taxon>Gammaproteobacteria</taxon>
        <taxon>Legionellales</taxon>
        <taxon>Legionellaceae</taxon>
        <taxon>Legionella</taxon>
    </lineage>
</organism>
<dbReference type="InterPro" id="IPR011257">
    <property type="entry name" value="DNA_glycosylase"/>
</dbReference>
<evidence type="ECO:0000313" key="15">
    <source>
        <dbReference type="EMBL" id="KTC97494.1"/>
    </source>
</evidence>
<keyword evidence="6" id="KW-0004">4Fe-4S</keyword>